<sequence length="128" mass="14302">MPGHSAAEVGVEESQKHNDDLQSVKVPSTNVGNHQSQPTSMASRLRVQINSKNVMLDNDKVSQNGLMVGSTQKELDSRPRNKIAHEKRRVEHTEARRCGLEHTHRISVEESTQVYEGLRGRIGDDEHG</sequence>
<reference evidence="1 2" key="2">
    <citation type="journal article" date="2022" name="Mol. Ecol. Resour.">
        <title>The genomes of chicory, endive, great burdock and yacon provide insights into Asteraceae paleo-polyploidization history and plant inulin production.</title>
        <authorList>
            <person name="Fan W."/>
            <person name="Wang S."/>
            <person name="Wang H."/>
            <person name="Wang A."/>
            <person name="Jiang F."/>
            <person name="Liu H."/>
            <person name="Zhao H."/>
            <person name="Xu D."/>
            <person name="Zhang Y."/>
        </authorList>
    </citation>
    <scope>NUCLEOTIDE SEQUENCE [LARGE SCALE GENOMIC DNA]</scope>
    <source>
        <strain evidence="2">cv. Niubang</strain>
    </source>
</reference>
<comment type="caution">
    <text evidence="1">The sequence shown here is derived from an EMBL/GenBank/DDBJ whole genome shotgun (WGS) entry which is preliminary data.</text>
</comment>
<keyword evidence="2" id="KW-1185">Reference proteome</keyword>
<dbReference type="Proteomes" id="UP001055879">
    <property type="component" value="Linkage Group LG11"/>
</dbReference>
<accession>A0ACB8Z737</accession>
<organism evidence="1 2">
    <name type="scientific">Arctium lappa</name>
    <name type="common">Greater burdock</name>
    <name type="synonym">Lappa major</name>
    <dbReference type="NCBI Taxonomy" id="4217"/>
    <lineage>
        <taxon>Eukaryota</taxon>
        <taxon>Viridiplantae</taxon>
        <taxon>Streptophyta</taxon>
        <taxon>Embryophyta</taxon>
        <taxon>Tracheophyta</taxon>
        <taxon>Spermatophyta</taxon>
        <taxon>Magnoliopsida</taxon>
        <taxon>eudicotyledons</taxon>
        <taxon>Gunneridae</taxon>
        <taxon>Pentapetalae</taxon>
        <taxon>asterids</taxon>
        <taxon>campanulids</taxon>
        <taxon>Asterales</taxon>
        <taxon>Asteraceae</taxon>
        <taxon>Carduoideae</taxon>
        <taxon>Cardueae</taxon>
        <taxon>Arctiinae</taxon>
        <taxon>Arctium</taxon>
    </lineage>
</organism>
<dbReference type="EMBL" id="CM042057">
    <property type="protein sequence ID" value="KAI3692020.1"/>
    <property type="molecule type" value="Genomic_DNA"/>
</dbReference>
<evidence type="ECO:0000313" key="1">
    <source>
        <dbReference type="EMBL" id="KAI3692020.1"/>
    </source>
</evidence>
<evidence type="ECO:0000313" key="2">
    <source>
        <dbReference type="Proteomes" id="UP001055879"/>
    </source>
</evidence>
<proteinExistence type="predicted"/>
<reference evidence="2" key="1">
    <citation type="journal article" date="2022" name="Mol. Ecol. Resour.">
        <title>The genomes of chicory, endive, great burdock and yacon provide insights into Asteraceae palaeo-polyploidization history and plant inulin production.</title>
        <authorList>
            <person name="Fan W."/>
            <person name="Wang S."/>
            <person name="Wang H."/>
            <person name="Wang A."/>
            <person name="Jiang F."/>
            <person name="Liu H."/>
            <person name="Zhao H."/>
            <person name="Xu D."/>
            <person name="Zhang Y."/>
        </authorList>
    </citation>
    <scope>NUCLEOTIDE SEQUENCE [LARGE SCALE GENOMIC DNA]</scope>
    <source>
        <strain evidence="2">cv. Niubang</strain>
    </source>
</reference>
<protein>
    <submittedName>
        <fullName evidence="1">Uncharacterized protein</fullName>
    </submittedName>
</protein>
<gene>
    <name evidence="1" type="ORF">L6452_31826</name>
</gene>
<name>A0ACB8Z737_ARCLA</name>